<keyword evidence="3" id="KW-1185">Reference proteome</keyword>
<organism evidence="2 3">
    <name type="scientific">Scylla paramamosain</name>
    <name type="common">Mud crab</name>
    <dbReference type="NCBI Taxonomy" id="85552"/>
    <lineage>
        <taxon>Eukaryota</taxon>
        <taxon>Metazoa</taxon>
        <taxon>Ecdysozoa</taxon>
        <taxon>Arthropoda</taxon>
        <taxon>Crustacea</taxon>
        <taxon>Multicrustacea</taxon>
        <taxon>Malacostraca</taxon>
        <taxon>Eumalacostraca</taxon>
        <taxon>Eucarida</taxon>
        <taxon>Decapoda</taxon>
        <taxon>Pleocyemata</taxon>
        <taxon>Brachyura</taxon>
        <taxon>Eubrachyura</taxon>
        <taxon>Portunoidea</taxon>
        <taxon>Portunidae</taxon>
        <taxon>Portuninae</taxon>
        <taxon>Scylla</taxon>
    </lineage>
</organism>
<feature type="compositionally biased region" description="Basic and acidic residues" evidence="1">
    <location>
        <begin position="67"/>
        <end position="82"/>
    </location>
</feature>
<evidence type="ECO:0000313" key="2">
    <source>
        <dbReference type="EMBL" id="KAK8376509.1"/>
    </source>
</evidence>
<name>A0AAW0SNM6_SCYPA</name>
<dbReference type="AlphaFoldDB" id="A0AAW0SNM6"/>
<dbReference type="Proteomes" id="UP001487740">
    <property type="component" value="Unassembled WGS sequence"/>
</dbReference>
<feature type="compositionally biased region" description="Polar residues" evidence="1">
    <location>
        <begin position="40"/>
        <end position="49"/>
    </location>
</feature>
<evidence type="ECO:0000313" key="3">
    <source>
        <dbReference type="Proteomes" id="UP001487740"/>
    </source>
</evidence>
<dbReference type="EMBL" id="JARAKH010000048">
    <property type="protein sequence ID" value="KAK8376509.1"/>
    <property type="molecule type" value="Genomic_DNA"/>
</dbReference>
<comment type="caution">
    <text evidence="2">The sequence shown here is derived from an EMBL/GenBank/DDBJ whole genome shotgun (WGS) entry which is preliminary data.</text>
</comment>
<proteinExistence type="predicted"/>
<gene>
    <name evidence="2" type="ORF">O3P69_009862</name>
</gene>
<sequence length="97" mass="10099">MGSGSASVPVFGGRGVRSTVEHHTTPHSTKAQAPLGRSSDWASISSAGVPSSACCVEQGDDGGPGILEERGLRTEPSDDRFHFTSSTPAPRHPERSK</sequence>
<reference evidence="2 3" key="1">
    <citation type="submission" date="2023-03" db="EMBL/GenBank/DDBJ databases">
        <title>High-quality genome of Scylla paramamosain provides insights in environmental adaptation.</title>
        <authorList>
            <person name="Zhang L."/>
        </authorList>
    </citation>
    <scope>NUCLEOTIDE SEQUENCE [LARGE SCALE GENOMIC DNA]</scope>
    <source>
        <strain evidence="2">LZ_2023a</strain>
        <tissue evidence="2">Muscle</tissue>
    </source>
</reference>
<feature type="region of interest" description="Disordered" evidence="1">
    <location>
        <begin position="1"/>
        <end position="97"/>
    </location>
</feature>
<accession>A0AAW0SNM6</accession>
<evidence type="ECO:0000256" key="1">
    <source>
        <dbReference type="SAM" id="MobiDB-lite"/>
    </source>
</evidence>
<protein>
    <submittedName>
        <fullName evidence="2">Uncharacterized protein</fullName>
    </submittedName>
</protein>